<evidence type="ECO:0000313" key="6">
    <source>
        <dbReference type="Proteomes" id="UP001193035"/>
    </source>
</evidence>
<dbReference type="RefSeq" id="WP_138841226.1">
    <property type="nucleotide sequence ID" value="NZ_VCPD01000003.1"/>
</dbReference>
<dbReference type="Gene3D" id="1.10.10.60">
    <property type="entry name" value="Homeodomain-like"/>
    <property type="match status" value="1"/>
</dbReference>
<protein>
    <submittedName>
        <fullName evidence="5">Helix-turn-helix domain-containing protein</fullName>
    </submittedName>
</protein>
<dbReference type="Pfam" id="PF12833">
    <property type="entry name" value="HTH_18"/>
    <property type="match status" value="1"/>
</dbReference>
<evidence type="ECO:0000256" key="1">
    <source>
        <dbReference type="ARBA" id="ARBA00023015"/>
    </source>
</evidence>
<dbReference type="PANTHER" id="PTHR47894">
    <property type="entry name" value="HTH-TYPE TRANSCRIPTIONAL REGULATOR GADX"/>
    <property type="match status" value="1"/>
</dbReference>
<comment type="caution">
    <text evidence="5">The sequence shown here is derived from an EMBL/GenBank/DDBJ whole genome shotgun (WGS) entry which is preliminary data.</text>
</comment>
<gene>
    <name evidence="5" type="ORF">FGK63_08630</name>
</gene>
<keyword evidence="2" id="KW-0238">DNA-binding</keyword>
<sequence length="335" mass="37313">MSKTIPLIRAANILPIVRFMEANRLPVDAYLEGADLTYWFHLEPLSPVPLRNGIQLLRDLSRDHGSDVGSSIVSQGTVAELAFIGGVALGSRTPAEALQRVSFALPLHSSHEQILVEQQDDHLVVEQNLHLNVDAESLHAVQVMFFSLIQQLCRFTAMRPPFFSRIEAVPHPVTGLGDVEELFDAQVVPSKRPSGRLWIRDEVARNPFRIVARDRSRTVDIRSIPPLAEDRTLAGSVRPLMDAMLHDSAPTIARVARAGGMTVRTMQRRLSQEGTSFSDQLDLVRRRLALQLIGREDSGLSEITDRLGYSSSPALVRAVRRLTGTTPMQLKRWSQ</sequence>
<evidence type="ECO:0000256" key="2">
    <source>
        <dbReference type="ARBA" id="ARBA00023125"/>
    </source>
</evidence>
<organism evidence="5 6">
    <name type="scientific">Ruegeria sediminis</name>
    <dbReference type="NCBI Taxonomy" id="2583820"/>
    <lineage>
        <taxon>Bacteria</taxon>
        <taxon>Pseudomonadati</taxon>
        <taxon>Pseudomonadota</taxon>
        <taxon>Alphaproteobacteria</taxon>
        <taxon>Rhodobacterales</taxon>
        <taxon>Roseobacteraceae</taxon>
        <taxon>Ruegeria</taxon>
    </lineage>
</organism>
<dbReference type="EMBL" id="VCPD01000003">
    <property type="protein sequence ID" value="TMV07527.1"/>
    <property type="molecule type" value="Genomic_DNA"/>
</dbReference>
<reference evidence="5 6" key="1">
    <citation type="submission" date="2019-05" db="EMBL/GenBank/DDBJ databases">
        <title>Ruegeria sp. nov., isolated from tidal flat.</title>
        <authorList>
            <person name="Kim W."/>
        </authorList>
    </citation>
    <scope>NUCLEOTIDE SEQUENCE [LARGE SCALE GENOMIC DNA]</scope>
    <source>
        <strain evidence="5 6">CAU 1488</strain>
    </source>
</reference>
<feature type="domain" description="HTH araC/xylS-type" evidence="4">
    <location>
        <begin position="235"/>
        <end position="333"/>
    </location>
</feature>
<dbReference type="Proteomes" id="UP001193035">
    <property type="component" value="Unassembled WGS sequence"/>
</dbReference>
<dbReference type="InterPro" id="IPR018060">
    <property type="entry name" value="HTH_AraC"/>
</dbReference>
<keyword evidence="1" id="KW-0805">Transcription regulation</keyword>
<keyword evidence="6" id="KW-1185">Reference proteome</keyword>
<dbReference type="InterPro" id="IPR009057">
    <property type="entry name" value="Homeodomain-like_sf"/>
</dbReference>
<name>A0ABY2WXE1_9RHOB</name>
<dbReference type="PANTHER" id="PTHR47894:SF4">
    <property type="entry name" value="HTH-TYPE TRANSCRIPTIONAL REGULATOR GADX"/>
    <property type="match status" value="1"/>
</dbReference>
<keyword evidence="3" id="KW-0804">Transcription</keyword>
<proteinExistence type="predicted"/>
<dbReference type="SMART" id="SM00342">
    <property type="entry name" value="HTH_ARAC"/>
    <property type="match status" value="1"/>
</dbReference>
<dbReference type="SUPFAM" id="SSF46689">
    <property type="entry name" value="Homeodomain-like"/>
    <property type="match status" value="1"/>
</dbReference>
<dbReference type="PROSITE" id="PS01124">
    <property type="entry name" value="HTH_ARAC_FAMILY_2"/>
    <property type="match status" value="1"/>
</dbReference>
<accession>A0ABY2WXE1</accession>
<evidence type="ECO:0000256" key="3">
    <source>
        <dbReference type="ARBA" id="ARBA00023163"/>
    </source>
</evidence>
<evidence type="ECO:0000259" key="4">
    <source>
        <dbReference type="PROSITE" id="PS01124"/>
    </source>
</evidence>
<evidence type="ECO:0000313" key="5">
    <source>
        <dbReference type="EMBL" id="TMV07527.1"/>
    </source>
</evidence>